<dbReference type="GO" id="GO:0005634">
    <property type="term" value="C:nucleus"/>
    <property type="evidence" value="ECO:0007669"/>
    <property type="project" value="UniProtKB-SubCell"/>
</dbReference>
<dbReference type="GO" id="GO:0008270">
    <property type="term" value="F:zinc ion binding"/>
    <property type="evidence" value="ECO:0007669"/>
    <property type="project" value="UniProtKB-KW"/>
</dbReference>
<feature type="compositionally biased region" description="Low complexity" evidence="8">
    <location>
        <begin position="251"/>
        <end position="262"/>
    </location>
</feature>
<sequence>MKLVDILFVLTVAVTTNAILIPFKKDGLPHASSTSSQVSSPTNDPDLDTFDQDWQEVIDAIDLSIFNQDQHQPVDEPSSGTSSQVSGSTNEPVPEIPDKDWQEIMDIINSKKPNQDQQQPINQHSSSTLRQSRKRQMNQHIPNTPNEYWKLIMNEIGSRTREDWQKTIDAVISKVYNQDQQQPIDELGPSTSKQDWKAMIDKPDPGIPKNWRDLIDQVNSINSNQDQQLPMDQPGPSTSKRGRKRLIDRVSPSTSSQAQQQPIDQDRSANTVTNQVAGLNGRYRETFNRIEKKLAAFTVIKKKKLKAYRRYVNFEFKQQPATSQKISELQYILEAKSRLKQEYITARNKVNDIRQQLKRFMKRHALDFEEPESDSDSD</sequence>
<proteinExistence type="predicted"/>
<keyword evidence="2" id="KW-0479">Metal-binding</keyword>
<dbReference type="PANTHER" id="PTHR24391">
    <property type="entry name" value="HISTONE H4 TRANSCRIPTION FACTOR-RELATED"/>
    <property type="match status" value="1"/>
</dbReference>
<evidence type="ECO:0000313" key="10">
    <source>
        <dbReference type="EMBL" id="OAJ43870.1"/>
    </source>
</evidence>
<evidence type="ECO:0000256" key="8">
    <source>
        <dbReference type="SAM" id="MobiDB-lite"/>
    </source>
</evidence>
<keyword evidence="7" id="KW-0539">Nucleus</keyword>
<comment type="subcellular location">
    <subcellularLocation>
        <location evidence="1">Nucleus</location>
    </subcellularLocation>
</comment>
<feature type="region of interest" description="Disordered" evidence="8">
    <location>
        <begin position="221"/>
        <end position="268"/>
    </location>
</feature>
<dbReference type="GO" id="GO:0003677">
    <property type="term" value="F:DNA binding"/>
    <property type="evidence" value="ECO:0007669"/>
    <property type="project" value="UniProtKB-KW"/>
</dbReference>
<evidence type="ECO:0000256" key="6">
    <source>
        <dbReference type="ARBA" id="ARBA00023125"/>
    </source>
</evidence>
<accession>A0A177WWT0</accession>
<keyword evidence="4" id="KW-0863">Zinc-finger</keyword>
<gene>
    <name evidence="10" type="ORF">BDEG_27183</name>
</gene>
<dbReference type="EMBL" id="DS022311">
    <property type="protein sequence ID" value="OAJ43870.1"/>
    <property type="molecule type" value="Genomic_DNA"/>
</dbReference>
<reference evidence="10 11" key="2">
    <citation type="submission" date="2016-05" db="EMBL/GenBank/DDBJ databases">
        <title>Lineage-specific infection strategies underlie the spectrum of fungal disease in amphibians.</title>
        <authorList>
            <person name="Cuomo C.A."/>
            <person name="Farrer R.A."/>
            <person name="James T."/>
            <person name="Longcore J."/>
            <person name="Birren B."/>
        </authorList>
    </citation>
    <scope>NUCLEOTIDE SEQUENCE [LARGE SCALE GENOMIC DNA]</scope>
    <source>
        <strain evidence="10 11">JEL423</strain>
    </source>
</reference>
<keyword evidence="5" id="KW-0862">Zinc</keyword>
<feature type="compositionally biased region" description="Polar residues" evidence="8">
    <location>
        <begin position="111"/>
        <end position="130"/>
    </location>
</feature>
<dbReference type="InterPro" id="IPR051574">
    <property type="entry name" value="ZnF_E-box_Homeobox"/>
</dbReference>
<feature type="chain" id="PRO_5008077956" evidence="9">
    <location>
        <begin position="19"/>
        <end position="378"/>
    </location>
</feature>
<evidence type="ECO:0000256" key="2">
    <source>
        <dbReference type="ARBA" id="ARBA00022723"/>
    </source>
</evidence>
<dbReference type="VEuPathDB" id="FungiDB:BDEG_27183"/>
<protein>
    <submittedName>
        <fullName evidence="10">Uncharacterized protein</fullName>
    </submittedName>
</protein>
<keyword evidence="6" id="KW-0238">DNA-binding</keyword>
<feature type="region of interest" description="Disordered" evidence="8">
    <location>
        <begin position="111"/>
        <end position="143"/>
    </location>
</feature>
<evidence type="ECO:0000313" key="11">
    <source>
        <dbReference type="Proteomes" id="UP000077115"/>
    </source>
</evidence>
<evidence type="ECO:0000256" key="1">
    <source>
        <dbReference type="ARBA" id="ARBA00004123"/>
    </source>
</evidence>
<feature type="compositionally biased region" description="Low complexity" evidence="8">
    <location>
        <begin position="78"/>
        <end position="89"/>
    </location>
</feature>
<dbReference type="PANTHER" id="PTHR24391:SF18">
    <property type="entry name" value="EG:115C2.6 PROTEIN"/>
    <property type="match status" value="1"/>
</dbReference>
<organism evidence="10 11">
    <name type="scientific">Batrachochytrium dendrobatidis (strain JEL423)</name>
    <dbReference type="NCBI Taxonomy" id="403673"/>
    <lineage>
        <taxon>Eukaryota</taxon>
        <taxon>Fungi</taxon>
        <taxon>Fungi incertae sedis</taxon>
        <taxon>Chytridiomycota</taxon>
        <taxon>Chytridiomycota incertae sedis</taxon>
        <taxon>Chytridiomycetes</taxon>
        <taxon>Rhizophydiales</taxon>
        <taxon>Rhizophydiales incertae sedis</taxon>
        <taxon>Batrachochytrium</taxon>
    </lineage>
</organism>
<keyword evidence="9" id="KW-0732">Signal</keyword>
<keyword evidence="3" id="KW-0677">Repeat</keyword>
<name>A0A177WWT0_BATDL</name>
<evidence type="ECO:0000256" key="5">
    <source>
        <dbReference type="ARBA" id="ARBA00022833"/>
    </source>
</evidence>
<dbReference type="GO" id="GO:0006355">
    <property type="term" value="P:regulation of DNA-templated transcription"/>
    <property type="evidence" value="ECO:0007669"/>
    <property type="project" value="UniProtKB-ARBA"/>
</dbReference>
<evidence type="ECO:0000256" key="4">
    <source>
        <dbReference type="ARBA" id="ARBA00022771"/>
    </source>
</evidence>
<evidence type="ECO:0000256" key="9">
    <source>
        <dbReference type="SAM" id="SignalP"/>
    </source>
</evidence>
<dbReference type="Proteomes" id="UP000077115">
    <property type="component" value="Unassembled WGS sequence"/>
</dbReference>
<dbReference type="AlphaFoldDB" id="A0A177WWT0"/>
<reference evidence="10 11" key="1">
    <citation type="submission" date="2006-10" db="EMBL/GenBank/DDBJ databases">
        <title>The Genome Sequence of Batrachochytrium dendrobatidis JEL423.</title>
        <authorList>
            <consortium name="The Broad Institute Genome Sequencing Platform"/>
            <person name="Birren B."/>
            <person name="Lander E."/>
            <person name="Galagan J."/>
            <person name="Cuomo C."/>
            <person name="Devon K."/>
            <person name="Jaffe D."/>
            <person name="Butler J."/>
            <person name="Alvarez P."/>
            <person name="Gnerre S."/>
            <person name="Grabherr M."/>
            <person name="Kleber M."/>
            <person name="Mauceli E."/>
            <person name="Brockman W."/>
            <person name="Young S."/>
            <person name="LaButti K."/>
            <person name="Sykes S."/>
            <person name="DeCaprio D."/>
            <person name="Crawford M."/>
            <person name="Koehrsen M."/>
            <person name="Engels R."/>
            <person name="Montgomery P."/>
            <person name="Pearson M."/>
            <person name="Howarth C."/>
            <person name="Larson L."/>
            <person name="White J."/>
            <person name="O'Leary S."/>
            <person name="Kodira C."/>
            <person name="Zeng Q."/>
            <person name="Yandava C."/>
            <person name="Alvarado L."/>
            <person name="Longcore J."/>
            <person name="James T."/>
        </authorList>
    </citation>
    <scope>NUCLEOTIDE SEQUENCE [LARGE SCALE GENOMIC DNA]</scope>
    <source>
        <strain evidence="10 11">JEL423</strain>
    </source>
</reference>
<feature type="compositionally biased region" description="Polar residues" evidence="8">
    <location>
        <begin position="221"/>
        <end position="239"/>
    </location>
</feature>
<feature type="signal peptide" evidence="9">
    <location>
        <begin position="1"/>
        <end position="18"/>
    </location>
</feature>
<feature type="region of interest" description="Disordered" evidence="8">
    <location>
        <begin position="70"/>
        <end position="99"/>
    </location>
</feature>
<feature type="region of interest" description="Disordered" evidence="8">
    <location>
        <begin position="25"/>
        <end position="49"/>
    </location>
</feature>
<evidence type="ECO:0000256" key="7">
    <source>
        <dbReference type="ARBA" id="ARBA00023242"/>
    </source>
</evidence>
<evidence type="ECO:0000256" key="3">
    <source>
        <dbReference type="ARBA" id="ARBA00022737"/>
    </source>
</evidence>